<evidence type="ECO:0000256" key="4">
    <source>
        <dbReference type="ARBA" id="ARBA00012086"/>
    </source>
</evidence>
<evidence type="ECO:0000313" key="17">
    <source>
        <dbReference type="Proteomes" id="UP000617145"/>
    </source>
</evidence>
<dbReference type="PANTHER" id="PTHR12128">
    <property type="entry name" value="DIHYDRODIPICOLINATE SYNTHASE"/>
    <property type="match status" value="1"/>
</dbReference>
<feature type="active site" description="Schiff-base intermediate with substrate" evidence="14">
    <location>
        <position position="166"/>
    </location>
</feature>
<comment type="catalytic activity">
    <reaction evidence="11">
        <text>L-aspartate 4-semialdehyde + pyruvate = (2S,4S)-4-hydroxy-2,3,4,5-tetrahydrodipicolinate + H2O + H(+)</text>
        <dbReference type="Rhea" id="RHEA:34171"/>
        <dbReference type="ChEBI" id="CHEBI:15361"/>
        <dbReference type="ChEBI" id="CHEBI:15377"/>
        <dbReference type="ChEBI" id="CHEBI:15378"/>
        <dbReference type="ChEBI" id="CHEBI:67139"/>
        <dbReference type="ChEBI" id="CHEBI:537519"/>
        <dbReference type="EC" id="4.3.3.7"/>
    </reaction>
</comment>
<dbReference type="GO" id="GO:0008840">
    <property type="term" value="F:4-hydroxy-tetrahydrodipicolinate synthase activity"/>
    <property type="evidence" value="ECO:0007669"/>
    <property type="project" value="UniProtKB-UniRule"/>
</dbReference>
<dbReference type="UniPathway" id="UPA00034">
    <property type="reaction ID" value="UER00017"/>
</dbReference>
<dbReference type="SUPFAM" id="SSF51569">
    <property type="entry name" value="Aldolase"/>
    <property type="match status" value="1"/>
</dbReference>
<evidence type="ECO:0000256" key="5">
    <source>
        <dbReference type="ARBA" id="ARBA00022490"/>
    </source>
</evidence>
<evidence type="ECO:0000256" key="6">
    <source>
        <dbReference type="ARBA" id="ARBA00022605"/>
    </source>
</evidence>
<evidence type="ECO:0000256" key="9">
    <source>
        <dbReference type="ARBA" id="ARBA00023239"/>
    </source>
</evidence>
<feature type="binding site" evidence="15">
    <location>
        <position position="50"/>
    </location>
    <ligand>
        <name>pyruvate</name>
        <dbReference type="ChEBI" id="CHEBI:15361"/>
    </ligand>
</feature>
<keyword evidence="9 13" id="KW-0456">Lyase</keyword>
<dbReference type="GO" id="GO:0019877">
    <property type="term" value="P:diaminopimelate biosynthetic process"/>
    <property type="evidence" value="ECO:0007669"/>
    <property type="project" value="UniProtKB-KW"/>
</dbReference>
<dbReference type="Gene3D" id="3.20.20.70">
    <property type="entry name" value="Aldolase class I"/>
    <property type="match status" value="1"/>
</dbReference>
<keyword evidence="10" id="KW-0704">Schiff base</keyword>
<evidence type="ECO:0000256" key="11">
    <source>
        <dbReference type="ARBA" id="ARBA00047836"/>
    </source>
</evidence>
<dbReference type="GO" id="GO:0009089">
    <property type="term" value="P:lysine biosynthetic process via diaminopimelate"/>
    <property type="evidence" value="ECO:0007669"/>
    <property type="project" value="UniProtKB-UniRule"/>
</dbReference>
<dbReference type="EC" id="4.3.3.7" evidence="4 12"/>
<dbReference type="EMBL" id="BMJV01000001">
    <property type="protein sequence ID" value="GGG64988.1"/>
    <property type="molecule type" value="Genomic_DNA"/>
</dbReference>
<evidence type="ECO:0000313" key="16">
    <source>
        <dbReference type="EMBL" id="GGG64988.1"/>
    </source>
</evidence>
<evidence type="ECO:0000256" key="14">
    <source>
        <dbReference type="PIRSR" id="PIRSR001365-1"/>
    </source>
</evidence>
<feature type="active site" description="Proton donor/acceptor" evidence="14">
    <location>
        <position position="138"/>
    </location>
</feature>
<keyword evidence="7" id="KW-0220">Diaminopimelate biosynthesis</keyword>
<keyword evidence="17" id="KW-1185">Reference proteome</keyword>
<sequence length="306" mass="32461">MTRASRLEGIVTATPTPLTADGAIDGSVVASLVDRILTAPSAGIAPVGGTGEATALTPAQRREMLELTVAAVNGRAPVIPGILSPGIGEALAAADDFAAAGADMLMVVTPYYARATPEGIVDYYKALSDHTDLPLMLYEIPYRTGISLDAETVEMLAKETRITAMKACNGSLPQQMKVIELVGADIDVLTGEENVFPAHRAIGARGGFLASSCLFPHAWARLQALCTESRMAEALDFHQKLMPFVSMLYREHNPIPLRAALDLLELPHGDCLPPLRPASQDTRDMLARELPQALALEADCAPVPAQ</sequence>
<organism evidence="16 17">
    <name type="scientific">Salipiger pallidus</name>
    <dbReference type="NCBI Taxonomy" id="1775170"/>
    <lineage>
        <taxon>Bacteria</taxon>
        <taxon>Pseudomonadati</taxon>
        <taxon>Pseudomonadota</taxon>
        <taxon>Alphaproteobacteria</taxon>
        <taxon>Rhodobacterales</taxon>
        <taxon>Roseobacteraceae</taxon>
        <taxon>Salipiger</taxon>
    </lineage>
</organism>
<gene>
    <name evidence="16" type="ORF">GCM10011415_09650</name>
</gene>
<reference evidence="16" key="1">
    <citation type="journal article" date="2014" name="Int. J. Syst. Evol. Microbiol.">
        <title>Complete genome sequence of Corynebacterium casei LMG S-19264T (=DSM 44701T), isolated from a smear-ripened cheese.</title>
        <authorList>
            <consortium name="US DOE Joint Genome Institute (JGI-PGF)"/>
            <person name="Walter F."/>
            <person name="Albersmeier A."/>
            <person name="Kalinowski J."/>
            <person name="Ruckert C."/>
        </authorList>
    </citation>
    <scope>NUCLEOTIDE SEQUENCE</scope>
    <source>
        <strain evidence="16">CGMCC 1.15762</strain>
    </source>
</reference>
<comment type="similarity">
    <text evidence="3 13">Belongs to the DapA family.</text>
</comment>
<reference evidence="16" key="2">
    <citation type="submission" date="2020-09" db="EMBL/GenBank/DDBJ databases">
        <authorList>
            <person name="Sun Q."/>
            <person name="Zhou Y."/>
        </authorList>
    </citation>
    <scope>NUCLEOTIDE SEQUENCE</scope>
    <source>
        <strain evidence="16">CGMCC 1.15762</strain>
    </source>
</reference>
<evidence type="ECO:0000256" key="15">
    <source>
        <dbReference type="PIRSR" id="PIRSR001365-2"/>
    </source>
</evidence>
<evidence type="ECO:0000256" key="3">
    <source>
        <dbReference type="ARBA" id="ARBA00007592"/>
    </source>
</evidence>
<dbReference type="Proteomes" id="UP000617145">
    <property type="component" value="Unassembled WGS sequence"/>
</dbReference>
<dbReference type="CDD" id="cd00408">
    <property type="entry name" value="DHDPS-like"/>
    <property type="match status" value="1"/>
</dbReference>
<name>A0A8J2ZHV7_9RHOB</name>
<comment type="function">
    <text evidence="1">Catalyzes the condensation of (S)-aspartate-beta-semialdehyde [(S)-ASA] and pyruvate to 4-hydroxy-tetrahydrodipicolinate (HTPA).</text>
</comment>
<comment type="caution">
    <text evidence="16">The sequence shown here is derived from an EMBL/GenBank/DDBJ whole genome shotgun (WGS) entry which is preliminary data.</text>
</comment>
<dbReference type="PIRSF" id="PIRSF001365">
    <property type="entry name" value="DHDPS"/>
    <property type="match status" value="1"/>
</dbReference>
<keyword evidence="6" id="KW-0028">Amino-acid biosynthesis</keyword>
<dbReference type="NCBIfam" id="TIGR00674">
    <property type="entry name" value="dapA"/>
    <property type="match status" value="1"/>
</dbReference>
<dbReference type="Pfam" id="PF00701">
    <property type="entry name" value="DHDPS"/>
    <property type="match status" value="1"/>
</dbReference>
<accession>A0A8J2ZHV7</accession>
<dbReference type="SMART" id="SM01130">
    <property type="entry name" value="DHDPS"/>
    <property type="match status" value="1"/>
</dbReference>
<evidence type="ECO:0000256" key="7">
    <source>
        <dbReference type="ARBA" id="ARBA00022915"/>
    </source>
</evidence>
<dbReference type="InterPro" id="IPR013785">
    <property type="entry name" value="Aldolase_TIM"/>
</dbReference>
<comment type="pathway">
    <text evidence="2">Amino-acid biosynthesis; L-lysine biosynthesis via DAP pathway; (S)-tetrahydrodipicolinate from L-aspartate: step 3/4.</text>
</comment>
<dbReference type="InterPro" id="IPR005263">
    <property type="entry name" value="DapA"/>
</dbReference>
<dbReference type="RefSeq" id="WP_188789043.1">
    <property type="nucleotide sequence ID" value="NZ_BMJV01000001.1"/>
</dbReference>
<proteinExistence type="inferred from homology"/>
<dbReference type="PANTHER" id="PTHR12128:SF66">
    <property type="entry name" value="4-HYDROXY-2-OXOGLUTARATE ALDOLASE, MITOCHONDRIAL"/>
    <property type="match status" value="1"/>
</dbReference>
<dbReference type="AlphaFoldDB" id="A0A8J2ZHV7"/>
<keyword evidence="8" id="KW-0457">Lysine biosynthesis</keyword>
<evidence type="ECO:0000256" key="13">
    <source>
        <dbReference type="PIRNR" id="PIRNR001365"/>
    </source>
</evidence>
<dbReference type="InterPro" id="IPR002220">
    <property type="entry name" value="DapA-like"/>
</dbReference>
<evidence type="ECO:0000256" key="2">
    <source>
        <dbReference type="ARBA" id="ARBA00005120"/>
    </source>
</evidence>
<evidence type="ECO:0000256" key="12">
    <source>
        <dbReference type="NCBIfam" id="TIGR00674"/>
    </source>
</evidence>
<keyword evidence="5" id="KW-0963">Cytoplasm</keyword>
<protein>
    <recommendedName>
        <fullName evidence="4 12">4-hydroxy-tetrahydrodipicolinate synthase</fullName>
        <ecNumber evidence="4 12">4.3.3.7</ecNumber>
    </recommendedName>
</protein>
<evidence type="ECO:0000256" key="8">
    <source>
        <dbReference type="ARBA" id="ARBA00023154"/>
    </source>
</evidence>
<evidence type="ECO:0000256" key="1">
    <source>
        <dbReference type="ARBA" id="ARBA00003294"/>
    </source>
</evidence>
<dbReference type="PRINTS" id="PR00146">
    <property type="entry name" value="DHPICSNTHASE"/>
</dbReference>
<evidence type="ECO:0000256" key="10">
    <source>
        <dbReference type="ARBA" id="ARBA00023270"/>
    </source>
</evidence>